<organism evidence="15 16">
    <name type="scientific">Hemibagrus guttatus</name>
    <dbReference type="NCBI Taxonomy" id="175788"/>
    <lineage>
        <taxon>Eukaryota</taxon>
        <taxon>Metazoa</taxon>
        <taxon>Chordata</taxon>
        <taxon>Craniata</taxon>
        <taxon>Vertebrata</taxon>
        <taxon>Euteleostomi</taxon>
        <taxon>Actinopterygii</taxon>
        <taxon>Neopterygii</taxon>
        <taxon>Teleostei</taxon>
        <taxon>Ostariophysi</taxon>
        <taxon>Siluriformes</taxon>
        <taxon>Bagridae</taxon>
        <taxon>Hemibagrus</taxon>
    </lineage>
</organism>
<evidence type="ECO:0000259" key="8">
    <source>
        <dbReference type="Pfam" id="PF15705"/>
    </source>
</evidence>
<accession>A0AAE0UWI1</accession>
<dbReference type="GO" id="GO:0016020">
    <property type="term" value="C:membrane"/>
    <property type="evidence" value="ECO:0007669"/>
    <property type="project" value="UniProtKB-SubCell"/>
</dbReference>
<dbReference type="Pfam" id="PF23481">
    <property type="entry name" value="Ig_TMEM132_2nd"/>
    <property type="match status" value="1"/>
</dbReference>
<dbReference type="EMBL" id="JAUCMX010000014">
    <property type="protein sequence ID" value="KAK3524492.1"/>
    <property type="molecule type" value="Genomic_DNA"/>
</dbReference>
<evidence type="ECO:0000256" key="6">
    <source>
        <dbReference type="SAM" id="MobiDB-lite"/>
    </source>
</evidence>
<evidence type="ECO:0000259" key="14">
    <source>
        <dbReference type="Pfam" id="PF23487"/>
    </source>
</evidence>
<evidence type="ECO:0000313" key="16">
    <source>
        <dbReference type="Proteomes" id="UP001274896"/>
    </source>
</evidence>
<name>A0AAE0UWI1_9TELE</name>
<feature type="domain" description="Transmembrane protein TMEM132 cohesin-like" evidence="11">
    <location>
        <begin position="385"/>
        <end position="433"/>
    </location>
</feature>
<dbReference type="InterPro" id="IPR055423">
    <property type="entry name" value="Ig_TMEM132_5th"/>
</dbReference>
<dbReference type="PANTHER" id="PTHR13388:SF26">
    <property type="entry name" value="SI:DKEY-1D7.3"/>
    <property type="match status" value="1"/>
</dbReference>
<dbReference type="InterPro" id="IPR026307">
    <property type="entry name" value="TMEM132"/>
</dbReference>
<keyword evidence="4 7" id="KW-1133">Transmembrane helix</keyword>
<dbReference type="Pfam" id="PF15706">
    <property type="entry name" value="TMEM132_C"/>
    <property type="match status" value="1"/>
</dbReference>
<feature type="transmembrane region" description="Helical" evidence="7">
    <location>
        <begin position="934"/>
        <end position="953"/>
    </location>
</feature>
<feature type="domain" description="Transmembrane protein TMEM132 second Ig-like" evidence="12">
    <location>
        <begin position="97"/>
        <end position="231"/>
    </location>
</feature>
<feature type="domain" description="Transmembrane protein TMEM132 C-terminal" evidence="9">
    <location>
        <begin position="909"/>
        <end position="985"/>
    </location>
</feature>
<dbReference type="InterPro" id="IPR055421">
    <property type="entry name" value="TMEM132_3rd"/>
</dbReference>
<evidence type="ECO:0000259" key="13">
    <source>
        <dbReference type="Pfam" id="PF23486"/>
    </source>
</evidence>
<evidence type="ECO:0000256" key="7">
    <source>
        <dbReference type="SAM" id="Phobius"/>
    </source>
</evidence>
<feature type="domain" description="Transmembrane protein TMEM132 fifth" evidence="13">
    <location>
        <begin position="535"/>
        <end position="684"/>
    </location>
</feature>
<evidence type="ECO:0008006" key="17">
    <source>
        <dbReference type="Google" id="ProtNLM"/>
    </source>
</evidence>
<evidence type="ECO:0000259" key="9">
    <source>
        <dbReference type="Pfam" id="PF15706"/>
    </source>
</evidence>
<feature type="domain" description="Transmembrane protein TMEM132 N-terminal" evidence="8">
    <location>
        <begin position="32"/>
        <end position="91"/>
    </location>
</feature>
<dbReference type="InterPro" id="IPR031436">
    <property type="entry name" value="TMEM132_C"/>
</dbReference>
<evidence type="ECO:0000256" key="2">
    <source>
        <dbReference type="ARBA" id="ARBA00006166"/>
    </source>
</evidence>
<dbReference type="PANTHER" id="PTHR13388">
    <property type="entry name" value="DETONATOR, ISOFORM E"/>
    <property type="match status" value="1"/>
</dbReference>
<gene>
    <name evidence="15" type="ORF">QTP70_029269</name>
</gene>
<dbReference type="InterPro" id="IPR031435">
    <property type="entry name" value="TMEM132_N"/>
</dbReference>
<evidence type="ECO:0000259" key="10">
    <source>
        <dbReference type="Pfam" id="PF16070"/>
    </source>
</evidence>
<keyword evidence="16" id="KW-1185">Reference proteome</keyword>
<evidence type="ECO:0000259" key="12">
    <source>
        <dbReference type="Pfam" id="PF23481"/>
    </source>
</evidence>
<keyword evidence="5 7" id="KW-0472">Membrane</keyword>
<proteinExistence type="inferred from homology"/>
<dbReference type="InterPro" id="IPR055422">
    <property type="entry name" value="Ig_TMEM132_2nd"/>
</dbReference>
<dbReference type="AlphaFoldDB" id="A0AAE0UWI1"/>
<feature type="domain" description="Transmembrane protein family 132 fourth" evidence="10">
    <location>
        <begin position="435"/>
        <end position="532"/>
    </location>
</feature>
<dbReference type="Proteomes" id="UP001274896">
    <property type="component" value="Unassembled WGS sequence"/>
</dbReference>
<dbReference type="InterPro" id="IPR055424">
    <property type="entry name" value="Ig_TMEM132_6th"/>
</dbReference>
<evidence type="ECO:0000256" key="4">
    <source>
        <dbReference type="ARBA" id="ARBA00022989"/>
    </source>
</evidence>
<feature type="domain" description="Transmembrane protein TMEM132 cohesin-like" evidence="11">
    <location>
        <begin position="259"/>
        <end position="352"/>
    </location>
</feature>
<keyword evidence="3 7" id="KW-0812">Transmembrane</keyword>
<evidence type="ECO:0000259" key="11">
    <source>
        <dbReference type="Pfam" id="PF23039"/>
    </source>
</evidence>
<dbReference type="Pfam" id="PF16070">
    <property type="entry name" value="Ig_TMEM132_4th"/>
    <property type="match status" value="1"/>
</dbReference>
<evidence type="ECO:0000256" key="1">
    <source>
        <dbReference type="ARBA" id="ARBA00004479"/>
    </source>
</evidence>
<evidence type="ECO:0000313" key="15">
    <source>
        <dbReference type="EMBL" id="KAK3524492.1"/>
    </source>
</evidence>
<comment type="subcellular location">
    <subcellularLocation>
        <location evidence="1">Membrane</location>
        <topology evidence="1">Single-pass type I membrane protein</topology>
    </subcellularLocation>
</comment>
<comment type="similarity">
    <text evidence="2">Belongs to the TMEM132 family.</text>
</comment>
<evidence type="ECO:0000256" key="5">
    <source>
        <dbReference type="ARBA" id="ARBA00023136"/>
    </source>
</evidence>
<dbReference type="Pfam" id="PF15705">
    <property type="entry name" value="TMEM132_N"/>
    <property type="match status" value="1"/>
</dbReference>
<reference evidence="15" key="1">
    <citation type="submission" date="2023-06" db="EMBL/GenBank/DDBJ databases">
        <title>Male Hemibagrus guttatus genome.</title>
        <authorList>
            <person name="Bian C."/>
        </authorList>
    </citation>
    <scope>NUCLEOTIDE SEQUENCE</scope>
    <source>
        <strain evidence="15">Male_cb2023</strain>
        <tissue evidence="15">Muscle</tissue>
    </source>
</reference>
<dbReference type="Pfam" id="PF23487">
    <property type="entry name" value="Ig_TMEM132_6th"/>
    <property type="match status" value="1"/>
</dbReference>
<evidence type="ECO:0000256" key="3">
    <source>
        <dbReference type="ARBA" id="ARBA00022692"/>
    </source>
</evidence>
<dbReference type="Pfam" id="PF23486">
    <property type="entry name" value="Ig_TMEM132_5th"/>
    <property type="match status" value="1"/>
</dbReference>
<dbReference type="InterPro" id="IPR031437">
    <property type="entry name" value="Ig_TMEM132_4th"/>
</dbReference>
<feature type="domain" description="Transmembrane protein TMEM132 sixth" evidence="14">
    <location>
        <begin position="685"/>
        <end position="794"/>
    </location>
</feature>
<feature type="region of interest" description="Disordered" evidence="6">
    <location>
        <begin position="1107"/>
        <end position="1139"/>
    </location>
</feature>
<comment type="caution">
    <text evidence="15">The sequence shown here is derived from an EMBL/GenBank/DDBJ whole genome shotgun (WGS) entry which is preliminary data.</text>
</comment>
<protein>
    <recommendedName>
        <fullName evidence="17">Transmembrane protein 132D</fullName>
    </recommendedName>
</protein>
<dbReference type="Pfam" id="PF23039">
    <property type="entry name" value="TMEM132_3rd"/>
    <property type="match status" value="2"/>
</dbReference>
<sequence>MNERMYWVPKKLTGAKMEELSEDLRTSSSALTYQVLNADHFFLKDSSQTSMGNYTQHSQKQPFIITGLTGKPTINISFGHMSVEQAIPLDLINTGPKIRAFTLARQVRSASPIIPLLFYATNKTDDMMDLSSRVSPGQSNTGYICVTAHAFWKSQEIRGTCSISENGGFCLAQLRPEPAWFSPGTARSSKERRASSRGTVVELYYQTRPSPISQCIPQASKQWHSPTQEDTIGQQSRSILKKVGYVNLLRSPPGNPMFMRLRLGGAVIIQTSSKPLKTTDMATFYVFLSSTSQVDCFILRATVNRGLSFNTVRPSDTHLWGITLDAGRPGETQTVLVTCQRKSSINAKRQDSISLSYCVGLCCVNLGHIDYDDDDVLWCLVLRGLLEVLQLDFDAREQGHPAQIQTITWRLERPGNPIRDEGTMRIYMLQKDYVGIVPLIMNSDILNTAVLNGKMVSVPVKVLGVETDGSVSDITNLTRCSSADEGTLKMSERCNYVYVNGKEMRGRVKMMLNFTYSYLSTQLEVSVWMPRLPLQIDMADPELNQIKGWRVPVSTANQRLDNTQTKCFPILRPSLDSEEDNEKKVRGCVVQYQHSPIQVLTAFTAEVSDSSTSSPEHFLGPDWLLDVTQLVRYSLKVGDTSIAQLHRETVLSGRAPGVTTVQVMSPLSDSVLGERMVQVLDDKVSITDLSVQLVSDLSLSLQPSNRVIAAMVTTQDTMHNPKQEAVVACWLHFSDGSQADLDLFDPSSYKLTVSSLDNRVVSVRKVPGPVMVAESEGWGMLIRAELAICEACQKSRRKSKLVVGAGNVTIKFLSSENRRTQTEAKLILTPFQGLLRRDITTDIQEGTTRDISATSAKSRLQEAIGGALSTIRVISSIKDMIATKPDTENALATVNPAKILTTSDLPPQPKQEVPIHEQDLVWTFGIFTHIEICIYMFLGLSCLAIIVFLINCSTQNARLRGRKSPVQCQGPDGHTHHWVRLGMAAEQSGAMPITTTVNHHEKVPSTAGESPNPAIDNPTERTATLGRKCNTLPLRTNPVALKSAGPLAKPARNEPLHSPTSKRNQVQFTTFTTLDIKHLAALKKNWLDFSWTNQGVNQATNQGELASLNRASSRSVERPEPDGLSEIPWPVVKPVVQGK</sequence>